<dbReference type="STRING" id="568069.A0A1J1HNQ8"/>
<dbReference type="PANTHER" id="PTHR10333:SF103">
    <property type="entry name" value="INHIBITOR OF GROWTH PROTEIN 3"/>
    <property type="match status" value="1"/>
</dbReference>
<evidence type="ECO:0000256" key="9">
    <source>
        <dbReference type="ARBA" id="ARBA00023163"/>
    </source>
</evidence>
<evidence type="ECO:0000313" key="18">
    <source>
        <dbReference type="Proteomes" id="UP000183832"/>
    </source>
</evidence>
<dbReference type="InterPro" id="IPR011011">
    <property type="entry name" value="Znf_FYVE_PHD"/>
</dbReference>
<dbReference type="SMART" id="SM00249">
    <property type="entry name" value="PHD"/>
    <property type="match status" value="1"/>
</dbReference>
<dbReference type="PROSITE" id="PS01359">
    <property type="entry name" value="ZF_PHD_1"/>
    <property type="match status" value="1"/>
</dbReference>
<organism evidence="17 18">
    <name type="scientific">Clunio marinus</name>
    <dbReference type="NCBI Taxonomy" id="568069"/>
    <lineage>
        <taxon>Eukaryota</taxon>
        <taxon>Metazoa</taxon>
        <taxon>Ecdysozoa</taxon>
        <taxon>Arthropoda</taxon>
        <taxon>Hexapoda</taxon>
        <taxon>Insecta</taxon>
        <taxon>Pterygota</taxon>
        <taxon>Neoptera</taxon>
        <taxon>Endopterygota</taxon>
        <taxon>Diptera</taxon>
        <taxon>Nematocera</taxon>
        <taxon>Chironomoidea</taxon>
        <taxon>Chironomidae</taxon>
        <taxon>Clunio</taxon>
    </lineage>
</organism>
<dbReference type="InterPro" id="IPR028651">
    <property type="entry name" value="ING_fam"/>
</dbReference>
<gene>
    <name evidence="17" type="ORF">CLUMA_CG003431</name>
</gene>
<keyword evidence="3" id="KW-0341">Growth regulation</keyword>
<feature type="binding site" evidence="12">
    <location>
        <position position="371"/>
    </location>
    <ligand>
        <name>Zn(2+)</name>
        <dbReference type="ChEBI" id="CHEBI:29105"/>
        <label>2</label>
    </ligand>
</feature>
<dbReference type="SUPFAM" id="SSF57903">
    <property type="entry name" value="FYVE/PHD zinc finger"/>
    <property type="match status" value="1"/>
</dbReference>
<comment type="similarity">
    <text evidence="2 14">Belongs to the ING family.</text>
</comment>
<evidence type="ECO:0000256" key="13">
    <source>
        <dbReference type="PROSITE-ProRule" id="PRU00146"/>
    </source>
</evidence>
<evidence type="ECO:0000256" key="15">
    <source>
        <dbReference type="SAM" id="MobiDB-lite"/>
    </source>
</evidence>
<evidence type="ECO:0000256" key="12">
    <source>
        <dbReference type="PIRSR" id="PIRSR628651-51"/>
    </source>
</evidence>
<evidence type="ECO:0000256" key="5">
    <source>
        <dbReference type="ARBA" id="ARBA00022771"/>
    </source>
</evidence>
<feature type="region of interest" description="Disordered" evidence="15">
    <location>
        <begin position="300"/>
        <end position="328"/>
    </location>
</feature>
<dbReference type="Gene3D" id="3.30.40.10">
    <property type="entry name" value="Zinc/RING finger domain, C3HC4 (zinc finger)"/>
    <property type="match status" value="1"/>
</dbReference>
<dbReference type="PANTHER" id="PTHR10333">
    <property type="entry name" value="INHIBITOR OF GROWTH PROTEIN"/>
    <property type="match status" value="1"/>
</dbReference>
<dbReference type="CDD" id="cd16858">
    <property type="entry name" value="ING_ING3_Yng2p"/>
    <property type="match status" value="1"/>
</dbReference>
<feature type="binding site" evidence="12">
    <location>
        <position position="398"/>
    </location>
    <ligand>
        <name>Zn(2+)</name>
        <dbReference type="ChEBI" id="CHEBI:29105"/>
        <label>2</label>
    </ligand>
</feature>
<comment type="function">
    <text evidence="14">Component of an histone acetyltransferase complex.</text>
</comment>
<evidence type="ECO:0000256" key="14">
    <source>
        <dbReference type="RuleBase" id="RU361213"/>
    </source>
</evidence>
<feature type="binding site" evidence="12">
    <location>
        <position position="401"/>
    </location>
    <ligand>
        <name>Zn(2+)</name>
        <dbReference type="ChEBI" id="CHEBI:29105"/>
        <label>2</label>
    </ligand>
</feature>
<keyword evidence="9" id="KW-0804">Transcription</keyword>
<feature type="site" description="Histone H3K4me3 binding" evidence="11">
    <location>
        <position position="357"/>
    </location>
</feature>
<feature type="compositionally biased region" description="Polar residues" evidence="15">
    <location>
        <begin position="301"/>
        <end position="322"/>
    </location>
</feature>
<dbReference type="InterPro" id="IPR001965">
    <property type="entry name" value="Znf_PHD"/>
</dbReference>
<feature type="site" description="Histone H3K4me3 binding" evidence="11">
    <location>
        <position position="368"/>
    </location>
</feature>
<feature type="binding site" evidence="12">
    <location>
        <position position="358"/>
    </location>
    <ligand>
        <name>Zn(2+)</name>
        <dbReference type="ChEBI" id="CHEBI:29105"/>
        <label>1</label>
    </ligand>
</feature>
<evidence type="ECO:0000256" key="7">
    <source>
        <dbReference type="ARBA" id="ARBA00022853"/>
    </source>
</evidence>
<dbReference type="InterPro" id="IPR019787">
    <property type="entry name" value="Znf_PHD-finger"/>
</dbReference>
<dbReference type="GO" id="GO:0008270">
    <property type="term" value="F:zinc ion binding"/>
    <property type="evidence" value="ECO:0007669"/>
    <property type="project" value="UniProtKB-KW"/>
</dbReference>
<dbReference type="OrthoDB" id="5411773at2759"/>
<evidence type="ECO:0000256" key="2">
    <source>
        <dbReference type="ARBA" id="ARBA00010210"/>
    </source>
</evidence>
<evidence type="ECO:0000256" key="6">
    <source>
        <dbReference type="ARBA" id="ARBA00022833"/>
    </source>
</evidence>
<dbReference type="FunFam" id="3.30.40.10:FF:000103">
    <property type="entry name" value="Inhibitor of growth protein"/>
    <property type="match status" value="1"/>
</dbReference>
<feature type="binding site" evidence="12">
    <location>
        <position position="360"/>
    </location>
    <ligand>
        <name>Zn(2+)</name>
        <dbReference type="ChEBI" id="CHEBI:29105"/>
        <label>1</label>
    </ligand>
</feature>
<feature type="region of interest" description="Disordered" evidence="15">
    <location>
        <begin position="129"/>
        <end position="195"/>
    </location>
</feature>
<evidence type="ECO:0000256" key="3">
    <source>
        <dbReference type="ARBA" id="ARBA00022604"/>
    </source>
</evidence>
<feature type="domain" description="PHD-type" evidence="16">
    <location>
        <begin position="355"/>
        <end position="404"/>
    </location>
</feature>
<keyword evidence="5 13" id="KW-0863">Zinc-finger</keyword>
<feature type="binding site" evidence="12">
    <location>
        <position position="382"/>
    </location>
    <ligand>
        <name>Zn(2+)</name>
        <dbReference type="ChEBI" id="CHEBI:29105"/>
        <label>1</label>
    </ligand>
</feature>
<evidence type="ECO:0000256" key="4">
    <source>
        <dbReference type="ARBA" id="ARBA00022723"/>
    </source>
</evidence>
<evidence type="ECO:0000256" key="8">
    <source>
        <dbReference type="ARBA" id="ARBA00023015"/>
    </source>
</evidence>
<dbReference type="Pfam" id="PF12998">
    <property type="entry name" value="ING"/>
    <property type="match status" value="1"/>
</dbReference>
<dbReference type="CDD" id="cd15585">
    <property type="entry name" value="PHD_ING3"/>
    <property type="match status" value="1"/>
</dbReference>
<sequence length="410" mass="46473">MLYLEDYLEMIEHLPQELRDRFTEMRELDLSVQNDTDTIDKQIRNFFGQCRRGELNGIHADAQFESIKKDYEKVREDSDEKVQLANQIYELVDRYLRRLDTELLKFKCELEADNHGITELLEKRSLELDGSSSGVNQKENRYFGSLSSNRVDRTERYRHKVEKRRDSGTPSQLGAPPEKRQPISSGLTTPTLRPATPNLTQVLQSNPSVSYTGNATIIAQAAAQAIEKTQQMQQGRRTASLKASYEAIHGSGMNTHELLMGRDLSASHALQSMDRDVSFASTASGSNNNPKRYKKKINSIGMGSSQSPQTTGSLLHQLQTHSNDSDEMPSSYINKDGMVVEQTADGEWTYDPNEPRYCICNQVSYGEMVACDNAECPLEWFHYPCVGITTSPKGKWYCPMCTKNRKKKNV</sequence>
<dbReference type="InterPro" id="IPR013083">
    <property type="entry name" value="Znf_RING/FYVE/PHD"/>
</dbReference>
<dbReference type="EMBL" id="CVRI01000014">
    <property type="protein sequence ID" value="CRK89677.1"/>
    <property type="molecule type" value="Genomic_DNA"/>
</dbReference>
<keyword evidence="10 14" id="KW-0539">Nucleus</keyword>
<keyword evidence="4 12" id="KW-0479">Metal-binding</keyword>
<comment type="subunit">
    <text evidence="14">Component of an histone acetyltransferase complex. Interacts with H3K4me3 and to a lesser extent with H3K4me2.</text>
</comment>
<keyword evidence="8" id="KW-0805">Transcription regulation</keyword>
<reference evidence="17 18" key="1">
    <citation type="submission" date="2015-04" db="EMBL/GenBank/DDBJ databases">
        <authorList>
            <person name="Syromyatnikov M.Y."/>
            <person name="Popov V.N."/>
        </authorList>
    </citation>
    <scope>NUCLEOTIDE SEQUENCE [LARGE SCALE GENOMIC DNA]</scope>
</reference>
<dbReference type="GO" id="GO:0006325">
    <property type="term" value="P:chromatin organization"/>
    <property type="evidence" value="ECO:0007669"/>
    <property type="project" value="UniProtKB-KW"/>
</dbReference>
<feature type="binding site" evidence="12">
    <location>
        <position position="376"/>
    </location>
    <ligand>
        <name>Zn(2+)</name>
        <dbReference type="ChEBI" id="CHEBI:29105"/>
        <label>2</label>
    </ligand>
</feature>
<dbReference type="Proteomes" id="UP000183832">
    <property type="component" value="Unassembled WGS sequence"/>
</dbReference>
<dbReference type="InterPro" id="IPR042020">
    <property type="entry name" value="ING3_PHD"/>
</dbReference>
<dbReference type="PROSITE" id="PS50016">
    <property type="entry name" value="ZF_PHD_2"/>
    <property type="match status" value="1"/>
</dbReference>
<protein>
    <recommendedName>
        <fullName evidence="14">Inhibitor of growth protein</fullName>
    </recommendedName>
</protein>
<dbReference type="InterPro" id="IPR024610">
    <property type="entry name" value="ING_N_histone-binding"/>
</dbReference>
<proteinExistence type="inferred from homology"/>
<evidence type="ECO:0000259" key="16">
    <source>
        <dbReference type="PROSITE" id="PS50016"/>
    </source>
</evidence>
<feature type="site" description="Histone H3K4me3 binding" evidence="11">
    <location>
        <position position="372"/>
    </location>
</feature>
<dbReference type="GO" id="GO:0035267">
    <property type="term" value="C:NuA4 histone acetyltransferase complex"/>
    <property type="evidence" value="ECO:0007669"/>
    <property type="project" value="TreeGrafter"/>
</dbReference>
<evidence type="ECO:0000256" key="10">
    <source>
        <dbReference type="ARBA" id="ARBA00023242"/>
    </source>
</evidence>
<accession>A0A1J1HNQ8</accession>
<feature type="site" description="Histone H3K4me3 binding" evidence="11">
    <location>
        <position position="380"/>
    </location>
</feature>
<feature type="binding site" evidence="12">
    <location>
        <position position="385"/>
    </location>
    <ligand>
        <name>Zn(2+)</name>
        <dbReference type="ChEBI" id="CHEBI:29105"/>
        <label>1</label>
    </ligand>
</feature>
<keyword evidence="6 12" id="KW-0862">Zinc</keyword>
<comment type="domain">
    <text evidence="14">The PHD-type zinc finger mediates the binding to H3K4me3.</text>
</comment>
<dbReference type="SMART" id="SM01408">
    <property type="entry name" value="ING"/>
    <property type="match status" value="1"/>
</dbReference>
<comment type="subcellular location">
    <subcellularLocation>
        <location evidence="1 14">Nucleus</location>
    </subcellularLocation>
</comment>
<dbReference type="InterPro" id="IPR019786">
    <property type="entry name" value="Zinc_finger_PHD-type_CS"/>
</dbReference>
<name>A0A1J1HNQ8_9DIPT</name>
<evidence type="ECO:0000256" key="1">
    <source>
        <dbReference type="ARBA" id="ARBA00004123"/>
    </source>
</evidence>
<evidence type="ECO:0000313" key="17">
    <source>
        <dbReference type="EMBL" id="CRK89677.1"/>
    </source>
</evidence>
<keyword evidence="7 14" id="KW-0156">Chromatin regulator</keyword>
<dbReference type="GO" id="GO:0005634">
    <property type="term" value="C:nucleus"/>
    <property type="evidence" value="ECO:0007669"/>
    <property type="project" value="UniProtKB-SubCell"/>
</dbReference>
<dbReference type="AlphaFoldDB" id="A0A1J1HNQ8"/>
<feature type="compositionally biased region" description="Polar residues" evidence="15">
    <location>
        <begin position="182"/>
        <end position="195"/>
    </location>
</feature>
<evidence type="ECO:0000256" key="11">
    <source>
        <dbReference type="PIRSR" id="PIRSR628651-50"/>
    </source>
</evidence>
<dbReference type="Gene3D" id="6.10.140.1740">
    <property type="match status" value="1"/>
</dbReference>
<keyword evidence="18" id="KW-1185">Reference proteome</keyword>